<keyword evidence="2" id="KW-1133">Transmembrane helix</keyword>
<dbReference type="EMBL" id="OCST01000003">
    <property type="protein sequence ID" value="SOE65443.1"/>
    <property type="molecule type" value="Genomic_DNA"/>
</dbReference>
<dbReference type="OrthoDB" id="9812729at2"/>
<feature type="transmembrane region" description="Helical" evidence="2">
    <location>
        <begin position="79"/>
        <end position="104"/>
    </location>
</feature>
<evidence type="ECO:0000256" key="2">
    <source>
        <dbReference type="SAM" id="Phobius"/>
    </source>
</evidence>
<dbReference type="Pfam" id="PF01882">
    <property type="entry name" value="DUF58"/>
    <property type="match status" value="1"/>
</dbReference>
<dbReference type="InterPro" id="IPR002881">
    <property type="entry name" value="DUF58"/>
</dbReference>
<protein>
    <recommendedName>
        <fullName evidence="3">DUF58 domain-containing protein</fullName>
    </recommendedName>
</protein>
<keyword evidence="5" id="KW-1185">Reference proteome</keyword>
<reference evidence="4 5" key="1">
    <citation type="submission" date="2017-09" db="EMBL/GenBank/DDBJ databases">
        <authorList>
            <person name="Ehlers B."/>
            <person name="Leendertz F.H."/>
        </authorList>
    </citation>
    <scope>NUCLEOTIDE SEQUENCE [LARGE SCALE GENOMIC DNA]</scope>
    <source>
        <strain evidence="4 5">CGMCC 1.05381</strain>
    </source>
</reference>
<sequence length="478" mass="51604">MADRRTGLDGTQPSRISRSAQRSVSSATSARADFQFPTGTAGLTNTRTRIVGERTGFLADTIISAVQLGRSIGGFLRRVFVRLAAVITPLGWTMLALVPLSLLFGYLIGWIELIVVGFAGGALMIIAVVYLVGRSSIQIDLSMPHRRVVAGESAVGEVMIANTGRRRTLGVTIEIPVGKALAEVALPSLRKGRSFTHNFSIPTARRGVVPVGPVRTVRADPVGLVRRELVWTEVSELFVHPRTVAIPSMSTGFIRDLEGNPTRDLSNNDVSFHALREYMPGDERRNIHWKSTARTGTYMVRQFEETRRSHLMIALSLASADYANDDEFELAVSVTGSLGIRAIRDTRTVTVVASEDTPEFAKHKVFAVRMLSTLTGTRLLDDLAVVEHTESALTITDVARVAADRASGVSVAFLVCGSSVTRQQLRAASTKFPLGVEVVAVVCDPESAPGLRRIAGLSVLTIGYLDDLKQSLARASAA</sequence>
<organism evidence="4 5">
    <name type="scientific">Salinibacterium xinjiangense</name>
    <dbReference type="NCBI Taxonomy" id="386302"/>
    <lineage>
        <taxon>Bacteria</taxon>
        <taxon>Bacillati</taxon>
        <taxon>Actinomycetota</taxon>
        <taxon>Actinomycetes</taxon>
        <taxon>Micrococcales</taxon>
        <taxon>Microbacteriaceae</taxon>
        <taxon>Salinibacterium</taxon>
    </lineage>
</organism>
<dbReference type="AlphaFoldDB" id="A0A2C8ZKH5"/>
<name>A0A2C8ZKH5_9MICO</name>
<keyword evidence="2" id="KW-0812">Transmembrane</keyword>
<gene>
    <name evidence="4" type="ORF">SAMN06296378_1559</name>
</gene>
<evidence type="ECO:0000313" key="4">
    <source>
        <dbReference type="EMBL" id="SOE65443.1"/>
    </source>
</evidence>
<dbReference type="PANTHER" id="PTHR34351:SF1">
    <property type="entry name" value="SLR1927 PROTEIN"/>
    <property type="match status" value="1"/>
</dbReference>
<proteinExistence type="predicted"/>
<feature type="compositionally biased region" description="Polar residues" evidence="1">
    <location>
        <begin position="9"/>
        <end position="29"/>
    </location>
</feature>
<feature type="transmembrane region" description="Helical" evidence="2">
    <location>
        <begin position="110"/>
        <end position="133"/>
    </location>
</feature>
<dbReference type="Proteomes" id="UP000219440">
    <property type="component" value="Unassembled WGS sequence"/>
</dbReference>
<accession>A0A2C8ZKH5</accession>
<evidence type="ECO:0000259" key="3">
    <source>
        <dbReference type="Pfam" id="PF01882"/>
    </source>
</evidence>
<feature type="region of interest" description="Disordered" evidence="1">
    <location>
        <begin position="1"/>
        <end position="29"/>
    </location>
</feature>
<feature type="domain" description="DUF58" evidence="3">
    <location>
        <begin position="275"/>
        <end position="358"/>
    </location>
</feature>
<dbReference type="RefSeq" id="WP_097060663.1">
    <property type="nucleotide sequence ID" value="NZ_BMLC01000001.1"/>
</dbReference>
<dbReference type="PANTHER" id="PTHR34351">
    <property type="entry name" value="SLR1927 PROTEIN-RELATED"/>
    <property type="match status" value="1"/>
</dbReference>
<evidence type="ECO:0000256" key="1">
    <source>
        <dbReference type="SAM" id="MobiDB-lite"/>
    </source>
</evidence>
<evidence type="ECO:0000313" key="5">
    <source>
        <dbReference type="Proteomes" id="UP000219440"/>
    </source>
</evidence>
<keyword evidence="2" id="KW-0472">Membrane</keyword>